<reference evidence="1" key="1">
    <citation type="submission" date="2016-02" db="EMBL/GenBank/DDBJ databases">
        <title>WGS assembly of Manihot esculenta.</title>
        <authorList>
            <person name="Bredeson J.V."/>
            <person name="Prochnik S.E."/>
            <person name="Lyons J.B."/>
            <person name="Schmutz J."/>
            <person name="Grimwood J."/>
            <person name="Vrebalov J."/>
            <person name="Bart R.S."/>
            <person name="Amuge T."/>
            <person name="Ferguson M.E."/>
            <person name="Green R."/>
            <person name="Putnam N."/>
            <person name="Stites J."/>
            <person name="Rounsley S."/>
            <person name="Rokhsar D.S."/>
        </authorList>
    </citation>
    <scope>NUCLEOTIDE SEQUENCE [LARGE SCALE GENOMIC DNA]</scope>
    <source>
        <tissue evidence="1">Leaf</tissue>
    </source>
</reference>
<gene>
    <name evidence="1" type="ORF">MANES_15G017300</name>
</gene>
<name>A0A2C9UCA3_MANES</name>
<evidence type="ECO:0000313" key="1">
    <source>
        <dbReference type="EMBL" id="OAY27803.1"/>
    </source>
</evidence>
<dbReference type="AlphaFoldDB" id="A0A2C9UCA3"/>
<sequence>MPLGESLALASNEQRDRPSDQSVLIFSECRSRAQRLHLEFDYFKIAGENRCAIPIDRTCLRDATDFETYSSLHRSVLLLGLWYLSIPSP</sequence>
<proteinExistence type="predicted"/>
<protein>
    <submittedName>
        <fullName evidence="1">Uncharacterized protein</fullName>
    </submittedName>
</protein>
<accession>A0A2C9UCA3</accession>
<dbReference type="EMBL" id="CM004401">
    <property type="protein sequence ID" value="OAY27803.1"/>
    <property type="molecule type" value="Genomic_DNA"/>
</dbReference>
<organism evidence="1">
    <name type="scientific">Manihot esculenta</name>
    <name type="common">Cassava</name>
    <name type="synonym">Jatropha manihot</name>
    <dbReference type="NCBI Taxonomy" id="3983"/>
    <lineage>
        <taxon>Eukaryota</taxon>
        <taxon>Viridiplantae</taxon>
        <taxon>Streptophyta</taxon>
        <taxon>Embryophyta</taxon>
        <taxon>Tracheophyta</taxon>
        <taxon>Spermatophyta</taxon>
        <taxon>Magnoliopsida</taxon>
        <taxon>eudicotyledons</taxon>
        <taxon>Gunneridae</taxon>
        <taxon>Pentapetalae</taxon>
        <taxon>rosids</taxon>
        <taxon>fabids</taxon>
        <taxon>Malpighiales</taxon>
        <taxon>Euphorbiaceae</taxon>
        <taxon>Crotonoideae</taxon>
        <taxon>Manihoteae</taxon>
        <taxon>Manihot</taxon>
    </lineage>
</organism>